<sequence length="853" mass="91689">MFEEYRQVAESARVVLSYLENPEIMAGLLAAFAEQDCIPESDVSHIRDVLSGFAEMLDRAATQGRGREDLVMSAPELQGLRDLLLSVFEPLRRSAYGDELASSDTSSSASASSPRMGPAKCGLGGFKASVRKRKVLGASSSTSMLDGDLLLPPFPETPVKVVCAHKLLFELSLLLRSIEIPTDERGEGIVEHKSGKIRSAAEIVQRARRCAALLSAYSVVRSIKANAGAACASLGTIVKCIGEQVGSTFPQASMAALEDIASSVPDDEERALVQRIIQACREGNFPLAREQAANVCAPQIRAGVFKCIEDGEKGRRCLVSVLEELQVLVPATSAVMKSIASTGEGGEVVGLSPTLTKFLKEVGEVVPKAVMVMKSIASTGEGGEVVGLSPTLTEFVARLRELLLHVARTDESGQEQGLVPEVVKTLPSVREALSRFSELTNGLVTTDENGQDKCLKHKVETIIGDAGASVRSIDMHMTGLMHNAYEVFGTNNTMEEILVCSQRLYGALCRASNTTDGKKRANVARAIRTLYNELRDCQLAFPATIAIASSKLWARLACRKVLEDEGCDVRGLSSAEIINLSLKRDFVRLFGGGPRTREIGTLKSVSELLELLGKNDEDTAYTDRVIEKACEEVEAFARSAAVLKEKYFNRMSELVGGALNASVGAGTVMRGIKGIVSPKNICRALVVIGFLFAAFSCSGISEFKNFKAIGIASFISLCVGIGFLSMAFTKVQGFRPARGRDKDKYSIYHGIFCILLPALAFSVAAIISLLRLFGDDIIKVRDFWVSGSSEGLCITVGIAVSFISTVLLYFVDIDETKRPNLCPDTDKEAGMPLSSGLRHVNLSDTCSASVSLV</sequence>
<dbReference type="KEGG" id="nhm:NHE_0608"/>
<organism evidence="3 4">
    <name type="scientific">Neorickettsia helminthoeca str. Oregon</name>
    <dbReference type="NCBI Taxonomy" id="1286528"/>
    <lineage>
        <taxon>Bacteria</taxon>
        <taxon>Pseudomonadati</taxon>
        <taxon>Pseudomonadota</taxon>
        <taxon>Alphaproteobacteria</taxon>
        <taxon>Rickettsiales</taxon>
        <taxon>Anaplasmataceae</taxon>
        <taxon>Neorickettsia</taxon>
    </lineage>
</organism>
<dbReference type="OrthoDB" id="7165599at2"/>
<dbReference type="HOGENOM" id="CLU_328125_0_0_5"/>
<protein>
    <submittedName>
        <fullName evidence="3">Uncharacterized protein</fullName>
    </submittedName>
</protein>
<feature type="transmembrane region" description="Helical" evidence="2">
    <location>
        <begin position="791"/>
        <end position="811"/>
    </location>
</feature>
<dbReference type="RefSeq" id="WP_038559733.1">
    <property type="nucleotide sequence ID" value="NZ_CP007481.1"/>
</dbReference>
<dbReference type="AlphaFoldDB" id="X5H4E6"/>
<gene>
    <name evidence="3" type="ORF">NHE_0608</name>
</gene>
<name>X5H4E6_9RICK</name>
<keyword evidence="2" id="KW-1133">Transmembrane helix</keyword>
<evidence type="ECO:0000313" key="3">
    <source>
        <dbReference type="EMBL" id="AHX11543.1"/>
    </source>
</evidence>
<proteinExistence type="predicted"/>
<keyword evidence="2" id="KW-0812">Transmembrane</keyword>
<feature type="region of interest" description="Disordered" evidence="1">
    <location>
        <begin position="99"/>
        <end position="118"/>
    </location>
</feature>
<reference evidence="3 4" key="1">
    <citation type="submission" date="2014-03" db="EMBL/GenBank/DDBJ databases">
        <title>Sequencing and Comparison of Genomes and Transcriptome Profiles of Human Ehrlichiosis Agents.</title>
        <authorList>
            <person name="Lin M."/>
            <person name="Daugherty S.C."/>
            <person name="Nagaraj S."/>
            <person name="Cheng Z."/>
            <person name="Xiong Q."/>
            <person name="Lin F.-Y."/>
            <person name="Sengamalay N."/>
            <person name="Ott S."/>
            <person name="Godinez A."/>
            <person name="Tallon L.J."/>
            <person name="Sadzewicz L."/>
            <person name="Fraser C.M."/>
            <person name="Dunning Hotopp J.C."/>
            <person name="Rikihisa Y."/>
        </authorList>
    </citation>
    <scope>NUCLEOTIDE SEQUENCE [LARGE SCALE GENOMIC DNA]</scope>
    <source>
        <strain evidence="3 4">Oregon</strain>
    </source>
</reference>
<dbReference type="EMBL" id="CP007481">
    <property type="protein sequence ID" value="AHX11543.1"/>
    <property type="molecule type" value="Genomic_DNA"/>
</dbReference>
<evidence type="ECO:0000256" key="1">
    <source>
        <dbReference type="SAM" id="MobiDB-lite"/>
    </source>
</evidence>
<feature type="transmembrane region" description="Helical" evidence="2">
    <location>
        <begin position="747"/>
        <end position="770"/>
    </location>
</feature>
<dbReference type="Proteomes" id="UP000023755">
    <property type="component" value="Chromosome"/>
</dbReference>
<evidence type="ECO:0000256" key="2">
    <source>
        <dbReference type="SAM" id="Phobius"/>
    </source>
</evidence>
<accession>X5H4E6</accession>
<keyword evidence="4" id="KW-1185">Reference proteome</keyword>
<feature type="transmembrane region" description="Helical" evidence="2">
    <location>
        <begin position="708"/>
        <end position="727"/>
    </location>
</feature>
<keyword evidence="2" id="KW-0472">Membrane</keyword>
<evidence type="ECO:0000313" key="4">
    <source>
        <dbReference type="Proteomes" id="UP000023755"/>
    </source>
</evidence>
<feature type="compositionally biased region" description="Low complexity" evidence="1">
    <location>
        <begin position="102"/>
        <end position="113"/>
    </location>
</feature>